<comment type="caution">
    <text evidence="6">The sequence shown here is derived from an EMBL/GenBank/DDBJ whole genome shotgun (WGS) entry which is preliminary data.</text>
</comment>
<dbReference type="InterPro" id="IPR050109">
    <property type="entry name" value="HTH-type_TetR-like_transc_reg"/>
</dbReference>
<protein>
    <submittedName>
        <fullName evidence="6">TetR/AcrR family transcriptional regulator</fullName>
    </submittedName>
</protein>
<dbReference type="EMBL" id="DYUK01000270">
    <property type="protein sequence ID" value="HJG81167.1"/>
    <property type="molecule type" value="Genomic_DNA"/>
</dbReference>
<evidence type="ECO:0000313" key="7">
    <source>
        <dbReference type="Proteomes" id="UP000784435"/>
    </source>
</evidence>
<keyword evidence="1" id="KW-0805">Transcription regulation</keyword>
<dbReference type="InterPro" id="IPR041490">
    <property type="entry name" value="KstR2_TetR_C"/>
</dbReference>
<dbReference type="AlphaFoldDB" id="A0A921MG45"/>
<reference evidence="6" key="2">
    <citation type="submission" date="2021-09" db="EMBL/GenBank/DDBJ databases">
        <authorList>
            <person name="Gilroy R."/>
        </authorList>
    </citation>
    <scope>NUCLEOTIDE SEQUENCE</scope>
    <source>
        <strain evidence="6">ChiGjej5B5-7349</strain>
    </source>
</reference>
<evidence type="ECO:0000256" key="3">
    <source>
        <dbReference type="ARBA" id="ARBA00023163"/>
    </source>
</evidence>
<dbReference type="PANTHER" id="PTHR30055:SF234">
    <property type="entry name" value="HTH-TYPE TRANSCRIPTIONAL REGULATOR BETI"/>
    <property type="match status" value="1"/>
</dbReference>
<keyword evidence="2 4" id="KW-0238">DNA-binding</keyword>
<dbReference type="Pfam" id="PF17932">
    <property type="entry name" value="TetR_C_24"/>
    <property type="match status" value="1"/>
</dbReference>
<dbReference type="PROSITE" id="PS50977">
    <property type="entry name" value="HTH_TETR_2"/>
    <property type="match status" value="1"/>
</dbReference>
<dbReference type="InterPro" id="IPR036271">
    <property type="entry name" value="Tet_transcr_reg_TetR-rel_C_sf"/>
</dbReference>
<dbReference type="InterPro" id="IPR009057">
    <property type="entry name" value="Homeodomain-like_sf"/>
</dbReference>
<evidence type="ECO:0000256" key="4">
    <source>
        <dbReference type="PROSITE-ProRule" id="PRU00335"/>
    </source>
</evidence>
<dbReference type="PANTHER" id="PTHR30055">
    <property type="entry name" value="HTH-TYPE TRANSCRIPTIONAL REGULATOR RUTR"/>
    <property type="match status" value="1"/>
</dbReference>
<dbReference type="InterPro" id="IPR001647">
    <property type="entry name" value="HTH_TetR"/>
</dbReference>
<evidence type="ECO:0000256" key="2">
    <source>
        <dbReference type="ARBA" id="ARBA00023125"/>
    </source>
</evidence>
<evidence type="ECO:0000313" key="6">
    <source>
        <dbReference type="EMBL" id="HJG81167.1"/>
    </source>
</evidence>
<dbReference type="Proteomes" id="UP000784435">
    <property type="component" value="Unassembled WGS sequence"/>
</dbReference>
<reference evidence="6" key="1">
    <citation type="journal article" date="2021" name="PeerJ">
        <title>Extensive microbial diversity within the chicken gut microbiome revealed by metagenomics and culture.</title>
        <authorList>
            <person name="Gilroy R."/>
            <person name="Ravi A."/>
            <person name="Getino M."/>
            <person name="Pursley I."/>
            <person name="Horton D.L."/>
            <person name="Alikhan N.F."/>
            <person name="Baker D."/>
            <person name="Gharbi K."/>
            <person name="Hall N."/>
            <person name="Watson M."/>
            <person name="Adriaenssens E.M."/>
            <person name="Foster-Nyarko E."/>
            <person name="Jarju S."/>
            <person name="Secka A."/>
            <person name="Antonio M."/>
            <person name="Oren A."/>
            <person name="Chaudhuri R.R."/>
            <person name="La Ragione R."/>
            <person name="Hildebrand F."/>
            <person name="Pallen M.J."/>
        </authorList>
    </citation>
    <scope>NUCLEOTIDE SEQUENCE</scope>
    <source>
        <strain evidence="6">ChiGjej5B5-7349</strain>
    </source>
</reference>
<name>A0A921MG45_9MICO</name>
<organism evidence="6 7">
    <name type="scientific">Brevibacterium senegalense</name>
    <dbReference type="NCBI Taxonomy" id="1033736"/>
    <lineage>
        <taxon>Bacteria</taxon>
        <taxon>Bacillati</taxon>
        <taxon>Actinomycetota</taxon>
        <taxon>Actinomycetes</taxon>
        <taxon>Micrococcales</taxon>
        <taxon>Brevibacteriaceae</taxon>
        <taxon>Brevibacterium</taxon>
    </lineage>
</organism>
<feature type="domain" description="HTH tetR-type" evidence="5">
    <location>
        <begin position="29"/>
        <end position="89"/>
    </location>
</feature>
<keyword evidence="3" id="KW-0804">Transcription</keyword>
<proteinExistence type="predicted"/>
<accession>A0A921MG45</accession>
<dbReference type="PRINTS" id="PR00455">
    <property type="entry name" value="HTHTETR"/>
</dbReference>
<gene>
    <name evidence="6" type="ORF">K8V08_12225</name>
</gene>
<dbReference type="Pfam" id="PF00440">
    <property type="entry name" value="TetR_N"/>
    <property type="match status" value="1"/>
</dbReference>
<dbReference type="SUPFAM" id="SSF48498">
    <property type="entry name" value="Tetracyclin repressor-like, C-terminal domain"/>
    <property type="match status" value="1"/>
</dbReference>
<feature type="DNA-binding region" description="H-T-H motif" evidence="4">
    <location>
        <begin position="52"/>
        <end position="71"/>
    </location>
</feature>
<evidence type="ECO:0000259" key="5">
    <source>
        <dbReference type="PROSITE" id="PS50977"/>
    </source>
</evidence>
<dbReference type="SUPFAM" id="SSF46689">
    <property type="entry name" value="Homeodomain-like"/>
    <property type="match status" value="1"/>
</dbReference>
<dbReference type="Gene3D" id="1.10.357.10">
    <property type="entry name" value="Tetracycline Repressor, domain 2"/>
    <property type="match status" value="1"/>
</dbReference>
<evidence type="ECO:0000256" key="1">
    <source>
        <dbReference type="ARBA" id="ARBA00023015"/>
    </source>
</evidence>
<dbReference type="GO" id="GO:0003700">
    <property type="term" value="F:DNA-binding transcription factor activity"/>
    <property type="evidence" value="ECO:0007669"/>
    <property type="project" value="TreeGrafter"/>
</dbReference>
<dbReference type="GO" id="GO:0000976">
    <property type="term" value="F:transcription cis-regulatory region binding"/>
    <property type="evidence" value="ECO:0007669"/>
    <property type="project" value="TreeGrafter"/>
</dbReference>
<sequence>MTDPTLDLPRDASHLGDRFVSGVLRNADDPMMQRILTAAVDAFAERGFNGTNIRDIGARGGMSSGSLYNHFSSKTEILSTIMLRGIMNLVSLSERALELAGDDARDRIDALVAVHVGLHAAHPRESVVGNAELHNLEPDARSAVVFYRDRQEDLFHGTISTGVEQGVFTTDVPREAARFIVVACTGVARWYRASPQSPVDALIATYQKLARSTVGQH</sequence>